<name>A0A9P8WII4_9HYPO</name>
<sequence>MRQKRTTAQALRQAVGIGESRDWSFWFMIALVLGLVANVVVLMACLAPRTKALYLFRVDAESLVDAAANTTTVAAEDLRIDALPSSWYWGLTGVCVEHDGDAVSCKWAFPPVMTVGDMMTFAIEAKLGSDASTSSVAQQMKPWASALAQVESHLAPSSRPTTFFTVAFAAAVASTALSIILFILGILSLSVLRGRFPRWILYLISFLDAASFLSAGILIVLAMDQGPRGLINYSPTDQGSWRSHVGSTLLVLFVGVLFKFLSIPLFFCLVFFAAFMAIFVGILAISCCCDSDDSTEDDEYPFCEYPNDGNVKA</sequence>
<keyword evidence="1" id="KW-0472">Membrane</keyword>
<dbReference type="AlphaFoldDB" id="A0A9P8WII4"/>
<feature type="transmembrane region" description="Helical" evidence="1">
    <location>
        <begin position="199"/>
        <end position="221"/>
    </location>
</feature>
<protein>
    <submittedName>
        <fullName evidence="2">Uncharacterized protein</fullName>
    </submittedName>
</protein>
<feature type="transmembrane region" description="Helical" evidence="1">
    <location>
        <begin position="163"/>
        <end position="187"/>
    </location>
</feature>
<feature type="transmembrane region" description="Helical" evidence="1">
    <location>
        <begin position="265"/>
        <end position="285"/>
    </location>
</feature>
<accession>A0A9P8WII4</accession>
<evidence type="ECO:0000313" key="3">
    <source>
        <dbReference type="Proteomes" id="UP000777438"/>
    </source>
</evidence>
<gene>
    <name evidence="2" type="ORF">B0T10DRAFT_453182</name>
</gene>
<dbReference type="OrthoDB" id="4590557at2759"/>
<keyword evidence="1" id="KW-1133">Transmembrane helix</keyword>
<comment type="caution">
    <text evidence="2">The sequence shown here is derived from an EMBL/GenBank/DDBJ whole genome shotgun (WGS) entry which is preliminary data.</text>
</comment>
<dbReference type="EMBL" id="JAGPYM010000001">
    <property type="protein sequence ID" value="KAH6900669.1"/>
    <property type="molecule type" value="Genomic_DNA"/>
</dbReference>
<dbReference type="Proteomes" id="UP000777438">
    <property type="component" value="Unassembled WGS sequence"/>
</dbReference>
<keyword evidence="3" id="KW-1185">Reference proteome</keyword>
<keyword evidence="1" id="KW-0812">Transmembrane</keyword>
<proteinExistence type="predicted"/>
<reference evidence="2 3" key="1">
    <citation type="journal article" date="2021" name="Nat. Commun.">
        <title>Genetic determinants of endophytism in the Arabidopsis root mycobiome.</title>
        <authorList>
            <person name="Mesny F."/>
            <person name="Miyauchi S."/>
            <person name="Thiergart T."/>
            <person name="Pickel B."/>
            <person name="Atanasova L."/>
            <person name="Karlsson M."/>
            <person name="Huettel B."/>
            <person name="Barry K.W."/>
            <person name="Haridas S."/>
            <person name="Chen C."/>
            <person name="Bauer D."/>
            <person name="Andreopoulos W."/>
            <person name="Pangilinan J."/>
            <person name="LaButti K."/>
            <person name="Riley R."/>
            <person name="Lipzen A."/>
            <person name="Clum A."/>
            <person name="Drula E."/>
            <person name="Henrissat B."/>
            <person name="Kohler A."/>
            <person name="Grigoriev I.V."/>
            <person name="Martin F.M."/>
            <person name="Hacquard S."/>
        </authorList>
    </citation>
    <scope>NUCLEOTIDE SEQUENCE [LARGE SCALE GENOMIC DNA]</scope>
    <source>
        <strain evidence="2 3">MPI-CAGE-CH-0241</strain>
    </source>
</reference>
<feature type="transmembrane region" description="Helical" evidence="1">
    <location>
        <begin position="241"/>
        <end position="258"/>
    </location>
</feature>
<evidence type="ECO:0000256" key="1">
    <source>
        <dbReference type="SAM" id="Phobius"/>
    </source>
</evidence>
<evidence type="ECO:0000313" key="2">
    <source>
        <dbReference type="EMBL" id="KAH6900669.1"/>
    </source>
</evidence>
<feature type="transmembrane region" description="Helical" evidence="1">
    <location>
        <begin position="25"/>
        <end position="49"/>
    </location>
</feature>
<organism evidence="2 3">
    <name type="scientific">Thelonectria olida</name>
    <dbReference type="NCBI Taxonomy" id="1576542"/>
    <lineage>
        <taxon>Eukaryota</taxon>
        <taxon>Fungi</taxon>
        <taxon>Dikarya</taxon>
        <taxon>Ascomycota</taxon>
        <taxon>Pezizomycotina</taxon>
        <taxon>Sordariomycetes</taxon>
        <taxon>Hypocreomycetidae</taxon>
        <taxon>Hypocreales</taxon>
        <taxon>Nectriaceae</taxon>
        <taxon>Thelonectria</taxon>
    </lineage>
</organism>